<reference evidence="2 3" key="1">
    <citation type="submission" date="2024-08" db="EMBL/GenBank/DDBJ databases">
        <authorList>
            <person name="Will J Nash"/>
            <person name="Angela Man"/>
            <person name="Seanna McTaggart"/>
            <person name="Kendall Baker"/>
            <person name="Tom Barker"/>
            <person name="Leah Catchpole"/>
            <person name="Alex Durrant"/>
            <person name="Karim Gharbi"/>
            <person name="Naomi Irish"/>
            <person name="Gemy Kaithakottil"/>
            <person name="Debby Ku"/>
            <person name="Aaliyah Providence"/>
            <person name="Felix Shaw"/>
            <person name="David Swarbreck"/>
            <person name="Chris Watkins"/>
            <person name="Ann M. McCartney"/>
            <person name="Giulio Formenti"/>
            <person name="Alice Mouton"/>
            <person name="Noel Vella"/>
            <person name="Bjorn M von Reumont"/>
            <person name="Adriana Vella"/>
            <person name="Wilfried Haerty"/>
        </authorList>
    </citation>
    <scope>NUCLEOTIDE SEQUENCE [LARGE SCALE GENOMIC DNA]</scope>
</reference>
<evidence type="ECO:0000313" key="3">
    <source>
        <dbReference type="Proteomes" id="UP001642520"/>
    </source>
</evidence>
<dbReference type="EMBL" id="CAXAJV020001290">
    <property type="protein sequence ID" value="CAL7940506.1"/>
    <property type="molecule type" value="Genomic_DNA"/>
</dbReference>
<accession>A0ABP1NJT1</accession>
<feature type="region of interest" description="Disordered" evidence="1">
    <location>
        <begin position="1"/>
        <end position="29"/>
    </location>
</feature>
<evidence type="ECO:0000313" key="2">
    <source>
        <dbReference type="EMBL" id="CAL7940506.1"/>
    </source>
</evidence>
<keyword evidence="3" id="KW-1185">Reference proteome</keyword>
<name>A0ABP1NJT1_XYLVO</name>
<dbReference type="Proteomes" id="UP001642520">
    <property type="component" value="Unassembled WGS sequence"/>
</dbReference>
<gene>
    <name evidence="2" type="ORF">XYLVIOL_LOCUS4524</name>
</gene>
<evidence type="ECO:0000256" key="1">
    <source>
        <dbReference type="SAM" id="MobiDB-lite"/>
    </source>
</evidence>
<comment type="caution">
    <text evidence="2">The sequence shown here is derived from an EMBL/GenBank/DDBJ whole genome shotgun (WGS) entry which is preliminary data.</text>
</comment>
<organism evidence="2 3">
    <name type="scientific">Xylocopa violacea</name>
    <name type="common">Violet carpenter bee</name>
    <name type="synonym">Apis violacea</name>
    <dbReference type="NCBI Taxonomy" id="135666"/>
    <lineage>
        <taxon>Eukaryota</taxon>
        <taxon>Metazoa</taxon>
        <taxon>Ecdysozoa</taxon>
        <taxon>Arthropoda</taxon>
        <taxon>Hexapoda</taxon>
        <taxon>Insecta</taxon>
        <taxon>Pterygota</taxon>
        <taxon>Neoptera</taxon>
        <taxon>Endopterygota</taxon>
        <taxon>Hymenoptera</taxon>
        <taxon>Apocrita</taxon>
        <taxon>Aculeata</taxon>
        <taxon>Apoidea</taxon>
        <taxon>Anthophila</taxon>
        <taxon>Apidae</taxon>
        <taxon>Xylocopa</taxon>
        <taxon>Xylocopa</taxon>
    </lineage>
</organism>
<feature type="region of interest" description="Disordered" evidence="1">
    <location>
        <begin position="87"/>
        <end position="117"/>
    </location>
</feature>
<feature type="compositionally biased region" description="Polar residues" evidence="1">
    <location>
        <begin position="13"/>
        <end position="29"/>
    </location>
</feature>
<protein>
    <submittedName>
        <fullName evidence="2">Uncharacterized protein</fullName>
    </submittedName>
</protein>
<proteinExistence type="predicted"/>
<sequence length="162" mass="18328">MKDSINPYPNLVGGSTIQTEDMSQPSNSSIRQDISTMKHPVHMLVSEESCELTNEDRTKASAYAIEHLRPCGWNYARALPVVAGTEQMTATRGNNRRPFETGTHRHSDRRRSTCSMEEYQSELGISRTKRPSRRAGAIRIDITPRTTILYTTVSVFSHWICV</sequence>